<reference evidence="2 3" key="1">
    <citation type="submission" date="2019-03" db="EMBL/GenBank/DDBJ databases">
        <title>Deep-cultivation of Planctomycetes and their phenomic and genomic characterization uncovers novel biology.</title>
        <authorList>
            <person name="Wiegand S."/>
            <person name="Jogler M."/>
            <person name="Boedeker C."/>
            <person name="Pinto D."/>
            <person name="Vollmers J."/>
            <person name="Rivas-Marin E."/>
            <person name="Kohn T."/>
            <person name="Peeters S.H."/>
            <person name="Heuer A."/>
            <person name="Rast P."/>
            <person name="Oberbeckmann S."/>
            <person name="Bunk B."/>
            <person name="Jeske O."/>
            <person name="Meyerdierks A."/>
            <person name="Storesund J.E."/>
            <person name="Kallscheuer N."/>
            <person name="Luecker S."/>
            <person name="Lage O.M."/>
            <person name="Pohl T."/>
            <person name="Merkel B.J."/>
            <person name="Hornburger P."/>
            <person name="Mueller R.-W."/>
            <person name="Bruemmer F."/>
            <person name="Labrenz M."/>
            <person name="Spormann A.M."/>
            <person name="Op den Camp H."/>
            <person name="Overmann J."/>
            <person name="Amann R."/>
            <person name="Jetten M.S.M."/>
            <person name="Mascher T."/>
            <person name="Medema M.H."/>
            <person name="Devos D.P."/>
            <person name="Kaster A.-K."/>
            <person name="Ovreas L."/>
            <person name="Rohde M."/>
            <person name="Galperin M.Y."/>
            <person name="Jogler C."/>
        </authorList>
    </citation>
    <scope>NUCLEOTIDE SEQUENCE [LARGE SCALE GENOMIC DNA]</scope>
    <source>
        <strain evidence="2 3">Enr13</strain>
    </source>
</reference>
<keyword evidence="2" id="KW-0808">Transferase</keyword>
<dbReference type="GO" id="GO:0016740">
    <property type="term" value="F:transferase activity"/>
    <property type="evidence" value="ECO:0007669"/>
    <property type="project" value="UniProtKB-KW"/>
</dbReference>
<dbReference type="KEGG" id="snep:Enr13x_29640"/>
<evidence type="ECO:0000313" key="2">
    <source>
        <dbReference type="EMBL" id="QDV43110.1"/>
    </source>
</evidence>
<dbReference type="OrthoDB" id="271483at2"/>
<keyword evidence="1" id="KW-1133">Transmembrane helix</keyword>
<protein>
    <submittedName>
        <fullName evidence="2">MraY-like glycosyltransferase</fullName>
    </submittedName>
</protein>
<keyword evidence="1" id="KW-0812">Transmembrane</keyword>
<evidence type="ECO:0000313" key="3">
    <source>
        <dbReference type="Proteomes" id="UP000319004"/>
    </source>
</evidence>
<keyword evidence="3" id="KW-1185">Reference proteome</keyword>
<name>A0A518HQJ1_9BACT</name>
<keyword evidence="1" id="KW-0472">Membrane</keyword>
<organism evidence="2 3">
    <name type="scientific">Stieleria neptunia</name>
    <dbReference type="NCBI Taxonomy" id="2527979"/>
    <lineage>
        <taxon>Bacteria</taxon>
        <taxon>Pseudomonadati</taxon>
        <taxon>Planctomycetota</taxon>
        <taxon>Planctomycetia</taxon>
        <taxon>Pirellulales</taxon>
        <taxon>Pirellulaceae</taxon>
        <taxon>Stieleria</taxon>
    </lineage>
</organism>
<feature type="transmembrane region" description="Helical" evidence="1">
    <location>
        <begin position="85"/>
        <end position="107"/>
    </location>
</feature>
<sequence>MSVPESFQYIHLPCGEYTEISGAEFESVANPLSGIQTTLCAHCGEQDDVGEFCWEGWEETIADYYDRLLAQIPERERERAGRPGMFKYLVMGGVAGLAAGVFVGLVLGRLGPIAAIVGGLIAVLLLTSIGVLMGFLHFEKKVVAPVVKKYWNVEDVRLLVES</sequence>
<dbReference type="AlphaFoldDB" id="A0A518HQJ1"/>
<dbReference type="EMBL" id="CP037423">
    <property type="protein sequence ID" value="QDV43110.1"/>
    <property type="molecule type" value="Genomic_DNA"/>
</dbReference>
<gene>
    <name evidence="2" type="ORF">Enr13x_29640</name>
</gene>
<dbReference type="Proteomes" id="UP000319004">
    <property type="component" value="Chromosome"/>
</dbReference>
<dbReference type="RefSeq" id="WP_145386972.1">
    <property type="nucleotide sequence ID" value="NZ_CP037423.1"/>
</dbReference>
<accession>A0A518HQJ1</accession>
<proteinExistence type="predicted"/>
<feature type="transmembrane region" description="Helical" evidence="1">
    <location>
        <begin position="113"/>
        <end position="138"/>
    </location>
</feature>
<evidence type="ECO:0000256" key="1">
    <source>
        <dbReference type="SAM" id="Phobius"/>
    </source>
</evidence>